<dbReference type="Pfam" id="PF17287">
    <property type="entry name" value="POTRA_3"/>
    <property type="match status" value="1"/>
</dbReference>
<keyword evidence="9" id="KW-1185">Reference proteome</keyword>
<reference evidence="9" key="1">
    <citation type="journal article" date="2019" name="Int. J. Syst. Evol. Microbiol.">
        <title>The Global Catalogue of Microorganisms (GCM) 10K type strain sequencing project: providing services to taxonomists for standard genome sequencing and annotation.</title>
        <authorList>
            <consortium name="The Broad Institute Genomics Platform"/>
            <consortium name="The Broad Institute Genome Sequencing Center for Infectious Disease"/>
            <person name="Wu L."/>
            <person name="Ma J."/>
        </authorList>
    </citation>
    <scope>NUCLEOTIDE SEQUENCE [LARGE SCALE GENOMIC DNA]</scope>
    <source>
        <strain evidence="9">CCM 7950</strain>
    </source>
</reference>
<feature type="chain" id="PRO_5045339937" evidence="4">
    <location>
        <begin position="24"/>
        <end position="582"/>
    </location>
</feature>
<evidence type="ECO:0000259" key="7">
    <source>
        <dbReference type="Pfam" id="PF17287"/>
    </source>
</evidence>
<dbReference type="Proteomes" id="UP001597420">
    <property type="component" value="Unassembled WGS sequence"/>
</dbReference>
<dbReference type="InterPro" id="IPR035251">
    <property type="entry name" value="ShlB_POTRA"/>
</dbReference>
<dbReference type="InterPro" id="IPR051544">
    <property type="entry name" value="TPS_OM_transporter"/>
</dbReference>
<organism evidence="8 9">
    <name type="scientific">Pasteurella oralis</name>
    <dbReference type="NCBI Taxonomy" id="1071947"/>
    <lineage>
        <taxon>Bacteria</taxon>
        <taxon>Pseudomonadati</taxon>
        <taxon>Pseudomonadota</taxon>
        <taxon>Gammaproteobacteria</taxon>
        <taxon>Pasteurellales</taxon>
        <taxon>Pasteurellaceae</taxon>
        <taxon>Pasteurella</taxon>
    </lineage>
</organism>
<keyword evidence="1" id="KW-1134">Transmembrane beta strand</keyword>
<proteinExistence type="predicted"/>
<gene>
    <name evidence="8" type="ORF">ACFSAV_00125</name>
</gene>
<protein>
    <submittedName>
        <fullName evidence="8">ShlB/FhaC/HecB family hemolysin secretion/activation protein</fullName>
    </submittedName>
</protein>
<comment type="caution">
    <text evidence="8">The sequence shown here is derived from an EMBL/GenBank/DDBJ whole genome shotgun (WGS) entry which is preliminary data.</text>
</comment>
<feature type="domain" description="Haemolysin activator HlyB C-terminal" evidence="5">
    <location>
        <begin position="214"/>
        <end position="541"/>
    </location>
</feature>
<evidence type="ECO:0000256" key="1">
    <source>
        <dbReference type="ARBA" id="ARBA00022452"/>
    </source>
</evidence>
<keyword evidence="3" id="KW-0998">Cell outer membrane</keyword>
<keyword evidence="4" id="KW-0732">Signal</keyword>
<sequence>MFKPPTKITFPLLFILYSNFSLADNLQAESIRIQQQQKQLEQVLSKTQDIYLSQIDSKQEIFQLGQHETPCFAIQQFNLVGEKADQFSFLLNKIIKKSQFKSGMCLGTQSIQYLQTLAQNIVIDEGLVTTQLYITPQDLTTGTLRFSIEPGYISKLKFNQNGAQLNTLGQYATFPVNRQKILTLSELEQGLENLRRLSGVEATIRIEPATDMLGESNVIVERSQSKSWFLTLGINDAGSKTTGKYQGNISLQLNNLLGMNDLVYAAYNQDLGHHKVSYVDRFGKKTDSGTQGYSLHYSVPFGYWLWSINHSYHTYNEATEGYYINYDYSGKTYNTNMNLSRLIFRHKQHKTTLGMKLWRLRMYKYIDDAEIEVQRRQMGGWEANLAHHMQLGRAIINANVSYKRGTGLFNSQPAPEEFNDEHDAIPGTSRMKIINAALDIAIPFQLFKQPFSLDSSLALQWNKTPLIPQDKLSIGGRYTVRGFDGERSLAGEKGWYWQNNVNWHYLDHHRIYFGVDVGRVSGRSTQGLPEQKLVGAVIGVAGHFLLFNGQLQYQFSLAKPCDKPTDFRTATTTYGLNLSYRY</sequence>
<keyword evidence="2" id="KW-0812">Transmembrane</keyword>
<dbReference type="PANTHER" id="PTHR34597:SF3">
    <property type="entry name" value="OUTER MEMBRANE TRANSPORTER CDIB"/>
    <property type="match status" value="1"/>
</dbReference>
<evidence type="ECO:0000259" key="6">
    <source>
        <dbReference type="Pfam" id="PF08479"/>
    </source>
</evidence>
<name>A0ABW4NR98_9PAST</name>
<dbReference type="InterPro" id="IPR013686">
    <property type="entry name" value="Polypept-transport_assoc_ShlB"/>
</dbReference>
<evidence type="ECO:0000259" key="5">
    <source>
        <dbReference type="Pfam" id="PF03865"/>
    </source>
</evidence>
<dbReference type="InterPro" id="IPR005565">
    <property type="entry name" value="Hemolysn_activator_HlyB_C"/>
</dbReference>
<dbReference type="PIRSF" id="PIRSF029745">
    <property type="entry name" value="FhaC"/>
    <property type="match status" value="1"/>
</dbReference>
<feature type="domain" description="ShlB POTRA" evidence="7">
    <location>
        <begin position="153"/>
        <end position="208"/>
    </location>
</feature>
<accession>A0ABW4NR98</accession>
<evidence type="ECO:0000256" key="2">
    <source>
        <dbReference type="ARBA" id="ARBA00022692"/>
    </source>
</evidence>
<evidence type="ECO:0000256" key="4">
    <source>
        <dbReference type="SAM" id="SignalP"/>
    </source>
</evidence>
<keyword evidence="1" id="KW-0472">Membrane</keyword>
<dbReference type="Pfam" id="PF08479">
    <property type="entry name" value="POTRA_2"/>
    <property type="match status" value="1"/>
</dbReference>
<evidence type="ECO:0000313" key="8">
    <source>
        <dbReference type="EMBL" id="MFD1804794.1"/>
    </source>
</evidence>
<dbReference type="Gene3D" id="2.40.160.50">
    <property type="entry name" value="membrane protein fhac: a member of the omp85/tpsb transporter family"/>
    <property type="match status" value="1"/>
</dbReference>
<dbReference type="EMBL" id="JBHUFP010000001">
    <property type="protein sequence ID" value="MFD1804794.1"/>
    <property type="molecule type" value="Genomic_DNA"/>
</dbReference>
<evidence type="ECO:0000313" key="9">
    <source>
        <dbReference type="Proteomes" id="UP001597420"/>
    </source>
</evidence>
<dbReference type="Gene3D" id="3.10.20.310">
    <property type="entry name" value="membrane protein fhac"/>
    <property type="match status" value="1"/>
</dbReference>
<dbReference type="InterPro" id="IPR027282">
    <property type="entry name" value="TPS"/>
</dbReference>
<evidence type="ECO:0000256" key="3">
    <source>
        <dbReference type="ARBA" id="ARBA00023237"/>
    </source>
</evidence>
<feature type="domain" description="Polypeptide-transport-associated ShlB-type" evidence="6">
    <location>
        <begin position="72"/>
        <end position="151"/>
    </location>
</feature>
<feature type="signal peptide" evidence="4">
    <location>
        <begin position="1"/>
        <end position="23"/>
    </location>
</feature>
<dbReference type="Pfam" id="PF03865">
    <property type="entry name" value="ShlB"/>
    <property type="match status" value="1"/>
</dbReference>
<dbReference type="PANTHER" id="PTHR34597">
    <property type="entry name" value="SLR1661 PROTEIN"/>
    <property type="match status" value="1"/>
</dbReference>